<dbReference type="PANTHER" id="PTHR46018">
    <property type="entry name" value="ZINC PHOSPHODIESTERASE ELAC PROTEIN 1"/>
    <property type="match status" value="1"/>
</dbReference>
<dbReference type="SUPFAM" id="SSF56281">
    <property type="entry name" value="Metallo-hydrolase/oxidoreductase"/>
    <property type="match status" value="1"/>
</dbReference>
<dbReference type="KEGG" id="shv:AAT16_03920"/>
<name>A0A0F7D413_9STAP</name>
<accession>A0A0F7D413</accession>
<evidence type="ECO:0000313" key="5">
    <source>
        <dbReference type="Proteomes" id="UP000034029"/>
    </source>
</evidence>
<gene>
    <name evidence="3" type="ORF">AAT16_03920</name>
    <name evidence="4" type="ORF">SAMN05216235_0019</name>
</gene>
<reference evidence="3 5" key="1">
    <citation type="journal article" date="2015" name="Int. J. Syst. Evol. Microbiol.">
        <title>Complete genome sequence of Salinicoccus halodurans H3B36, isolated from the Qaidam Basin in China.</title>
        <authorList>
            <person name="Jiang K."/>
            <person name="Xue Y."/>
            <person name="Ma Y."/>
        </authorList>
    </citation>
    <scope>NUCLEOTIDE SEQUENCE [LARGE SCALE GENOMIC DNA]</scope>
    <source>
        <strain evidence="3 5">H3B36</strain>
    </source>
</reference>
<dbReference type="InterPro" id="IPR036866">
    <property type="entry name" value="RibonucZ/Hydroxyglut_hydro"/>
</dbReference>
<dbReference type="SMART" id="SM00849">
    <property type="entry name" value="Lactamase_B"/>
    <property type="match status" value="1"/>
</dbReference>
<sequence length="244" mass="27102">MKCTVVGMWGGFPKKNEPTSGYLVEKDGFRILLDAGSGVAAHVQNYIDLNDLHHVFISHYHYDHSCDLGSFLFSRMINTQLGRVNKDLNIYGPADDEIKRQVDKVKHNTFHPYNANSSFKVGPFSIEFHRNAHSVETYAMRITDDAGKCLVYTADTNYRKSLAKFAEGADLLITECSLYEDEEGERIGHMNAEDVGILSEKSGARKVVLSHLPHYGNLEDLAASFRKSGAGEAVLAEAGMVIEV</sequence>
<evidence type="ECO:0000313" key="4">
    <source>
        <dbReference type="EMBL" id="SFK50492.1"/>
    </source>
</evidence>
<dbReference type="RefSeq" id="WP_046789625.1">
    <property type="nucleotide sequence ID" value="NZ_CP011366.1"/>
</dbReference>
<proteinExistence type="predicted"/>
<dbReference type="CDD" id="cd07716">
    <property type="entry name" value="RNaseZ_short-form-like_MBL-fold"/>
    <property type="match status" value="1"/>
</dbReference>
<dbReference type="InterPro" id="IPR001279">
    <property type="entry name" value="Metallo-B-lactamas"/>
</dbReference>
<feature type="domain" description="Metallo-beta-lactamase" evidence="2">
    <location>
        <begin position="18"/>
        <end position="211"/>
    </location>
</feature>
<evidence type="ECO:0000256" key="1">
    <source>
        <dbReference type="ARBA" id="ARBA00022833"/>
    </source>
</evidence>
<organism evidence="4 6">
    <name type="scientific">Salinicoccus halodurans</name>
    <dbReference type="NCBI Taxonomy" id="407035"/>
    <lineage>
        <taxon>Bacteria</taxon>
        <taxon>Bacillati</taxon>
        <taxon>Bacillota</taxon>
        <taxon>Bacilli</taxon>
        <taxon>Bacillales</taxon>
        <taxon>Staphylococcaceae</taxon>
        <taxon>Salinicoccus</taxon>
    </lineage>
</organism>
<reference evidence="5" key="2">
    <citation type="submission" date="2015-04" db="EMBL/GenBank/DDBJ databases">
        <title>Complete genome sequence of Salinicoccus halodurans strain H3B36, isolated from the Qaidam basin of China.</title>
        <authorList>
            <person name="Ma Y."/>
            <person name="Jiang K."/>
            <person name="Xue Y."/>
        </authorList>
    </citation>
    <scope>NUCLEOTIDE SEQUENCE [LARGE SCALE GENOMIC DNA]</scope>
    <source>
        <strain evidence="5">H3B36</strain>
    </source>
</reference>
<evidence type="ECO:0000259" key="2">
    <source>
        <dbReference type="SMART" id="SM00849"/>
    </source>
</evidence>
<dbReference type="Gene3D" id="3.60.15.10">
    <property type="entry name" value="Ribonuclease Z/Hydroxyacylglutathione hydrolase-like"/>
    <property type="match status" value="1"/>
</dbReference>
<dbReference type="AlphaFoldDB" id="A0A0F7D413"/>
<dbReference type="EMBL" id="FOTB01000001">
    <property type="protein sequence ID" value="SFK50492.1"/>
    <property type="molecule type" value="Genomic_DNA"/>
</dbReference>
<keyword evidence="5" id="KW-1185">Reference proteome</keyword>
<dbReference type="Pfam" id="PF12706">
    <property type="entry name" value="Lactamase_B_2"/>
    <property type="match status" value="1"/>
</dbReference>
<protein>
    <submittedName>
        <fullName evidence="4">Ribonuclease BN, tRNA processing enzyme</fullName>
    </submittedName>
</protein>
<evidence type="ECO:0000313" key="3">
    <source>
        <dbReference type="EMBL" id="AKG73435.1"/>
    </source>
</evidence>
<dbReference type="PANTHER" id="PTHR46018:SF4">
    <property type="entry name" value="METALLO-HYDROLASE YHFI-RELATED"/>
    <property type="match status" value="1"/>
</dbReference>
<evidence type="ECO:0000313" key="6">
    <source>
        <dbReference type="Proteomes" id="UP000183090"/>
    </source>
</evidence>
<dbReference type="OrthoDB" id="9794898at2"/>
<keyword evidence="1" id="KW-0862">Zinc</keyword>
<reference evidence="4 6" key="3">
    <citation type="submission" date="2016-10" db="EMBL/GenBank/DDBJ databases">
        <authorList>
            <person name="Varghese N."/>
            <person name="Submissions S."/>
        </authorList>
    </citation>
    <scope>NUCLEOTIDE SEQUENCE [LARGE SCALE GENOMIC DNA]</scope>
    <source>
        <strain evidence="4 6">CGMCC 1.6501</strain>
    </source>
</reference>
<dbReference type="Proteomes" id="UP000183090">
    <property type="component" value="Unassembled WGS sequence"/>
</dbReference>
<dbReference type="EMBL" id="CP011366">
    <property type="protein sequence ID" value="AKG73435.1"/>
    <property type="molecule type" value="Genomic_DNA"/>
</dbReference>
<dbReference type="Proteomes" id="UP000034029">
    <property type="component" value="Chromosome"/>
</dbReference>
<dbReference type="GO" id="GO:0042781">
    <property type="term" value="F:3'-tRNA processing endoribonuclease activity"/>
    <property type="evidence" value="ECO:0007669"/>
    <property type="project" value="TreeGrafter"/>
</dbReference>